<dbReference type="Gene3D" id="1.25.40.10">
    <property type="entry name" value="Tetratricopeptide repeat domain"/>
    <property type="match status" value="1"/>
</dbReference>
<dbReference type="Pfam" id="PF00856">
    <property type="entry name" value="SET"/>
    <property type="match status" value="1"/>
</dbReference>
<dbReference type="PANTHER" id="PTHR47332:SF2">
    <property type="entry name" value="SET-6"/>
    <property type="match status" value="1"/>
</dbReference>
<dbReference type="AlphaFoldDB" id="A0A8H3IJS9"/>
<reference evidence="2" key="1">
    <citation type="submission" date="2021-03" db="EMBL/GenBank/DDBJ databases">
        <authorList>
            <person name="Tagirdzhanova G."/>
        </authorList>
    </citation>
    <scope>NUCLEOTIDE SEQUENCE</scope>
</reference>
<dbReference type="SUPFAM" id="SSF82199">
    <property type="entry name" value="SET domain"/>
    <property type="match status" value="1"/>
</dbReference>
<dbReference type="OrthoDB" id="265717at2759"/>
<accession>A0A8H3IJS9</accession>
<dbReference type="Gene3D" id="2.170.270.10">
    <property type="entry name" value="SET domain"/>
    <property type="match status" value="1"/>
</dbReference>
<feature type="domain" description="SET" evidence="1">
    <location>
        <begin position="1"/>
        <end position="140"/>
    </location>
</feature>
<evidence type="ECO:0000259" key="1">
    <source>
        <dbReference type="PROSITE" id="PS50280"/>
    </source>
</evidence>
<name>A0A8H3IJS9_9LECA</name>
<dbReference type="InterPro" id="IPR011990">
    <property type="entry name" value="TPR-like_helical_dom_sf"/>
</dbReference>
<gene>
    <name evidence="2" type="ORF">ALECFALPRED_001794</name>
</gene>
<dbReference type="CDD" id="cd20071">
    <property type="entry name" value="SET_SMYD"/>
    <property type="match status" value="1"/>
</dbReference>
<dbReference type="InterPro" id="IPR001214">
    <property type="entry name" value="SET_dom"/>
</dbReference>
<dbReference type="EMBL" id="CAJPDR010000146">
    <property type="protein sequence ID" value="CAF9921428.1"/>
    <property type="molecule type" value="Genomic_DNA"/>
</dbReference>
<dbReference type="InterPro" id="IPR046341">
    <property type="entry name" value="SET_dom_sf"/>
</dbReference>
<dbReference type="PANTHER" id="PTHR47332">
    <property type="entry name" value="SET DOMAIN-CONTAINING PROTEIN 5"/>
    <property type="match status" value="1"/>
</dbReference>
<sequence length="297" mass="33352">MYTIKSTLGKGQGLFAAQKIQAGVRILGDEVLFSITNSTINEGIGERISVSLGNLPPEQQQQFETLHCPDHPTWTPLVSRYLANCFEMKPPGSGIFLKAARVNHSCCPNAFFSWNSNLQCVTIHAMVDISAGDEITVSYIFPFFSLEIRQAVFRERYAFECDCPACNLETLTGQSGEHRRMRMDKLCLGVDKRNGGPSNNDEKELRMALDFIELAVDEHLDGEFLSCMYRRARECYEDKGLGDLALRYAEMELETVKRLLGGDHPVTIESARALEELKGRLAVVQQRERDGEKMDAS</sequence>
<protein>
    <recommendedName>
        <fullName evidence="1">SET domain-containing protein</fullName>
    </recommendedName>
</protein>
<organism evidence="2 3">
    <name type="scientific">Alectoria fallacina</name>
    <dbReference type="NCBI Taxonomy" id="1903189"/>
    <lineage>
        <taxon>Eukaryota</taxon>
        <taxon>Fungi</taxon>
        <taxon>Dikarya</taxon>
        <taxon>Ascomycota</taxon>
        <taxon>Pezizomycotina</taxon>
        <taxon>Lecanoromycetes</taxon>
        <taxon>OSLEUM clade</taxon>
        <taxon>Lecanoromycetidae</taxon>
        <taxon>Lecanorales</taxon>
        <taxon>Lecanorineae</taxon>
        <taxon>Parmeliaceae</taxon>
        <taxon>Alectoria</taxon>
    </lineage>
</organism>
<dbReference type="PROSITE" id="PS50280">
    <property type="entry name" value="SET"/>
    <property type="match status" value="1"/>
</dbReference>
<comment type="caution">
    <text evidence="2">The sequence shown here is derived from an EMBL/GenBank/DDBJ whole genome shotgun (WGS) entry which is preliminary data.</text>
</comment>
<evidence type="ECO:0000313" key="2">
    <source>
        <dbReference type="EMBL" id="CAF9921428.1"/>
    </source>
</evidence>
<dbReference type="Proteomes" id="UP000664203">
    <property type="component" value="Unassembled WGS sequence"/>
</dbReference>
<dbReference type="SMART" id="SM00317">
    <property type="entry name" value="SET"/>
    <property type="match status" value="1"/>
</dbReference>
<evidence type="ECO:0000313" key="3">
    <source>
        <dbReference type="Proteomes" id="UP000664203"/>
    </source>
</evidence>
<proteinExistence type="predicted"/>
<dbReference type="InterPro" id="IPR053185">
    <property type="entry name" value="SET_domain_protein"/>
</dbReference>
<keyword evidence="3" id="KW-1185">Reference proteome</keyword>